<dbReference type="Pfam" id="PF00884">
    <property type="entry name" value="Sulfatase"/>
    <property type="match status" value="1"/>
</dbReference>
<keyword evidence="5 6" id="KW-0472">Membrane</keyword>
<dbReference type="STRING" id="332999.SAMN04488511_114107"/>
<organism evidence="8 9">
    <name type="scientific">Pedobacter suwonensis</name>
    <dbReference type="NCBI Taxonomy" id="332999"/>
    <lineage>
        <taxon>Bacteria</taxon>
        <taxon>Pseudomonadati</taxon>
        <taxon>Bacteroidota</taxon>
        <taxon>Sphingobacteriia</taxon>
        <taxon>Sphingobacteriales</taxon>
        <taxon>Sphingobacteriaceae</taxon>
        <taxon>Pedobacter</taxon>
    </lineage>
</organism>
<protein>
    <submittedName>
        <fullName evidence="8">Sulfatase</fullName>
    </submittedName>
</protein>
<evidence type="ECO:0000313" key="8">
    <source>
        <dbReference type="EMBL" id="SFA55193.1"/>
    </source>
</evidence>
<keyword evidence="2" id="KW-1003">Cell membrane</keyword>
<keyword evidence="3 6" id="KW-0812">Transmembrane</keyword>
<gene>
    <name evidence="8" type="ORF">SAMN04488511_114107</name>
</gene>
<feature type="transmembrane region" description="Helical" evidence="6">
    <location>
        <begin position="87"/>
        <end position="106"/>
    </location>
</feature>
<keyword evidence="4 6" id="KW-1133">Transmembrane helix</keyword>
<evidence type="ECO:0000256" key="3">
    <source>
        <dbReference type="ARBA" id="ARBA00022692"/>
    </source>
</evidence>
<evidence type="ECO:0000256" key="6">
    <source>
        <dbReference type="SAM" id="Phobius"/>
    </source>
</evidence>
<dbReference type="PANTHER" id="PTHR47371">
    <property type="entry name" value="LIPOTEICHOIC ACID SYNTHASE"/>
    <property type="match status" value="1"/>
</dbReference>
<dbReference type="AlphaFoldDB" id="A0A1I0TUC2"/>
<name>A0A1I0TUC2_9SPHI</name>
<dbReference type="GO" id="GO:0005886">
    <property type="term" value="C:plasma membrane"/>
    <property type="evidence" value="ECO:0007669"/>
    <property type="project" value="UniProtKB-SubCell"/>
</dbReference>
<dbReference type="InterPro" id="IPR000917">
    <property type="entry name" value="Sulfatase_N"/>
</dbReference>
<dbReference type="Gene3D" id="3.40.720.10">
    <property type="entry name" value="Alkaline Phosphatase, subunit A"/>
    <property type="match status" value="1"/>
</dbReference>
<sequence>MKQIFMKSRYSVLYSFIFFFICVSTMLRISFTAVSLGKAGLGFGEILTAFAKGFVFDLGVATYFSVFYAFYLLILPQKWNRTGFNKVFTHILLFLMVLISIFSFFAEFTFWREFESRFNFIAVDYLVYTYEVVHNINESYPLPLLISAVVIISLLWNYLMKGAFRKSFESATLFARRSVNTALIILTTIFYTIEIDNSWGDKSGNRYAAEISKAGIYSFVAAFKANELSYDQFYPMLANQLAFNLVRKELSSPSSRFIFKGPSVRRSVLAGNGQTEPNVITVVMESFSADYMGTFGNTQKLTPVLDSLAKESILFERMYATGTRTVRGMEALSLAVPPTPGNSIVRRSNNANLSTIGSIFSKRGYSTGFFYGGDGYFDNMNQFF</sequence>
<feature type="domain" description="Sulfatase N-terminal" evidence="7">
    <location>
        <begin position="277"/>
        <end position="383"/>
    </location>
</feature>
<dbReference type="PANTHER" id="PTHR47371:SF3">
    <property type="entry name" value="PHOSPHOGLYCEROL TRANSFERASE I"/>
    <property type="match status" value="1"/>
</dbReference>
<keyword evidence="9" id="KW-1185">Reference proteome</keyword>
<proteinExistence type="predicted"/>
<dbReference type="EMBL" id="FOJM01000014">
    <property type="protein sequence ID" value="SFA55193.1"/>
    <property type="molecule type" value="Genomic_DNA"/>
</dbReference>
<dbReference type="Proteomes" id="UP000198836">
    <property type="component" value="Unassembled WGS sequence"/>
</dbReference>
<dbReference type="InterPro" id="IPR017850">
    <property type="entry name" value="Alkaline_phosphatase_core_sf"/>
</dbReference>
<evidence type="ECO:0000256" key="1">
    <source>
        <dbReference type="ARBA" id="ARBA00004651"/>
    </source>
</evidence>
<comment type="subcellular location">
    <subcellularLocation>
        <location evidence="1">Cell membrane</location>
        <topology evidence="1">Multi-pass membrane protein</topology>
    </subcellularLocation>
</comment>
<evidence type="ECO:0000256" key="2">
    <source>
        <dbReference type="ARBA" id="ARBA00022475"/>
    </source>
</evidence>
<feature type="transmembrane region" description="Helical" evidence="6">
    <location>
        <begin position="54"/>
        <end position="75"/>
    </location>
</feature>
<reference evidence="9" key="1">
    <citation type="submission" date="2016-10" db="EMBL/GenBank/DDBJ databases">
        <authorList>
            <person name="Varghese N."/>
            <person name="Submissions S."/>
        </authorList>
    </citation>
    <scope>NUCLEOTIDE SEQUENCE [LARGE SCALE GENOMIC DNA]</scope>
    <source>
        <strain evidence="9">DSM 18130</strain>
    </source>
</reference>
<evidence type="ECO:0000256" key="4">
    <source>
        <dbReference type="ARBA" id="ARBA00022989"/>
    </source>
</evidence>
<evidence type="ECO:0000313" key="9">
    <source>
        <dbReference type="Proteomes" id="UP000198836"/>
    </source>
</evidence>
<evidence type="ECO:0000256" key="5">
    <source>
        <dbReference type="ARBA" id="ARBA00023136"/>
    </source>
</evidence>
<evidence type="ECO:0000259" key="7">
    <source>
        <dbReference type="Pfam" id="PF00884"/>
    </source>
</evidence>
<dbReference type="InterPro" id="IPR050448">
    <property type="entry name" value="OpgB/LTA_synthase_biosynth"/>
</dbReference>
<dbReference type="SUPFAM" id="SSF53649">
    <property type="entry name" value="Alkaline phosphatase-like"/>
    <property type="match status" value="1"/>
</dbReference>
<accession>A0A1I0TUC2</accession>
<feature type="transmembrane region" description="Helical" evidence="6">
    <location>
        <begin position="12"/>
        <end position="34"/>
    </location>
</feature>
<feature type="transmembrane region" description="Helical" evidence="6">
    <location>
        <begin position="140"/>
        <end position="159"/>
    </location>
</feature>